<dbReference type="VEuPathDB" id="FungiDB:I7I53_12119"/>
<evidence type="ECO:0000313" key="3">
    <source>
        <dbReference type="Proteomes" id="UP000008142"/>
    </source>
</evidence>
<dbReference type="HOGENOM" id="CLU_1011819_0_0_1"/>
<organism evidence="3">
    <name type="scientific">Ajellomyces capsulatus (strain H88)</name>
    <name type="common">Darling's disease fungus</name>
    <name type="synonym">Histoplasma capsulatum</name>
    <dbReference type="NCBI Taxonomy" id="544711"/>
    <lineage>
        <taxon>Eukaryota</taxon>
        <taxon>Fungi</taxon>
        <taxon>Dikarya</taxon>
        <taxon>Ascomycota</taxon>
        <taxon>Pezizomycotina</taxon>
        <taxon>Eurotiomycetes</taxon>
        <taxon>Eurotiomycetidae</taxon>
        <taxon>Onygenales</taxon>
        <taxon>Ajellomycetaceae</taxon>
        <taxon>Histoplasma</taxon>
    </lineage>
</organism>
<feature type="region of interest" description="Disordered" evidence="1">
    <location>
        <begin position="124"/>
        <end position="143"/>
    </location>
</feature>
<gene>
    <name evidence="2" type="ORF">HCEG_08563</name>
</gene>
<reference evidence="3" key="1">
    <citation type="submission" date="2008-07" db="EMBL/GenBank/DDBJ databases">
        <title>Annotation of Ajellomyces capsulatus strain H88.</title>
        <authorList>
            <person name="Champion M."/>
            <person name="Cuomo C."/>
            <person name="Ma L.-J."/>
            <person name="Henn M.R."/>
            <person name="Sil A."/>
            <person name="Goldman B."/>
            <person name="Young S.K."/>
            <person name="Kodira C.D."/>
            <person name="Zeng Q."/>
            <person name="Koehrsen M."/>
            <person name="Alvarado L."/>
            <person name="Berlin A."/>
            <person name="Borenstein D."/>
            <person name="Chen Z."/>
            <person name="Engels R."/>
            <person name="Freedman E."/>
            <person name="Gellesch M."/>
            <person name="Goldberg J."/>
            <person name="Griggs A."/>
            <person name="Gujja S."/>
            <person name="Heiman D."/>
            <person name="Hepburn T."/>
            <person name="Howarth C."/>
            <person name="Jen D."/>
            <person name="Larson L."/>
            <person name="Lewis B."/>
            <person name="Mehta T."/>
            <person name="Park D."/>
            <person name="Pearson M."/>
            <person name="Roberts A."/>
            <person name="Saif S."/>
            <person name="Shea T."/>
            <person name="Shenoy N."/>
            <person name="Sisk P."/>
            <person name="Stolte C."/>
            <person name="Sykes S."/>
            <person name="Walk T."/>
            <person name="White J."/>
            <person name="Yandava C."/>
            <person name="Klein B."/>
            <person name="McEwen J.G."/>
            <person name="Puccia R."/>
            <person name="Goldman G.H."/>
            <person name="Felipe M.S."/>
            <person name="Nino-Vega G."/>
            <person name="San-Blas G."/>
            <person name="Taylor J."/>
            <person name="Mendoza L."/>
            <person name="Galagan J."/>
            <person name="Nusbaum C."/>
            <person name="Birren B."/>
        </authorList>
    </citation>
    <scope>NUCLEOTIDE SEQUENCE [LARGE SCALE GENOMIC DNA]</scope>
    <source>
        <strain evidence="3">H88</strain>
    </source>
</reference>
<evidence type="ECO:0000256" key="1">
    <source>
        <dbReference type="SAM" id="MobiDB-lite"/>
    </source>
</evidence>
<dbReference type="EMBL" id="DS990643">
    <property type="protein sequence ID" value="EGC49348.1"/>
    <property type="molecule type" value="Genomic_DNA"/>
</dbReference>
<dbReference type="OrthoDB" id="10450032at2759"/>
<evidence type="ECO:0000313" key="2">
    <source>
        <dbReference type="EMBL" id="EGC49348.1"/>
    </source>
</evidence>
<accession>F0UTX1</accession>
<name>F0UTX1_AJEC8</name>
<dbReference type="Proteomes" id="UP000008142">
    <property type="component" value="Unassembled WGS sequence"/>
</dbReference>
<sequence>MGQLLIVKIGTLFAFQHHSISRSLPSRDHIGSWGTPWRAVLGAPSDGGTRHGAHVYESAPLDSDGNRQDWSASWYFRLTELTIRDKETKKLLAGAPIPVKAQTHVMDPGINAYPTISYPLSPPHVGDPNPLQPTTSSGTSTEEHAWSCDKPYFTWDPRFQALNVTQWYVPHPPIGDTGRSQLFGALHCLSTETMGAKYKKNSLLGRRNRIASEICGLPHPLDIHALESQRRARSQWGQLVAAESTTCPAYFQGYYSANNEEQLPHQAFTVSNYST</sequence>
<dbReference type="AlphaFoldDB" id="F0UTX1"/>
<proteinExistence type="predicted"/>
<protein>
    <submittedName>
        <fullName evidence="2">Predicted protein</fullName>
    </submittedName>
</protein>